<dbReference type="PANTHER" id="PTHR30480">
    <property type="entry name" value="BETA-HEXOSAMINIDASE-RELATED"/>
    <property type="match status" value="1"/>
</dbReference>
<dbReference type="InterPro" id="IPR001764">
    <property type="entry name" value="Glyco_hydro_3_N"/>
</dbReference>
<dbReference type="PROSITE" id="PS00775">
    <property type="entry name" value="GLYCOSYL_HYDROL_F3"/>
    <property type="match status" value="1"/>
</dbReference>
<dbReference type="InterPro" id="IPR050226">
    <property type="entry name" value="NagZ_Beta-hexosaminidase"/>
</dbReference>
<dbReference type="EMBL" id="JBHTBJ010000031">
    <property type="protein sequence ID" value="MFC7278323.1"/>
    <property type="molecule type" value="Genomic_DNA"/>
</dbReference>
<reference evidence="8" key="1">
    <citation type="journal article" date="2019" name="Int. J. Syst. Evol. Microbiol.">
        <title>The Global Catalogue of Microorganisms (GCM) 10K type strain sequencing project: providing services to taxonomists for standard genome sequencing and annotation.</title>
        <authorList>
            <consortium name="The Broad Institute Genomics Platform"/>
            <consortium name="The Broad Institute Genome Sequencing Center for Infectious Disease"/>
            <person name="Wu L."/>
            <person name="Ma J."/>
        </authorList>
    </citation>
    <scope>NUCLEOTIDE SEQUENCE [LARGE SCALE GENOMIC DNA]</scope>
    <source>
        <strain evidence="8">XZYJT-10</strain>
    </source>
</reference>
<keyword evidence="5" id="KW-0326">Glycosidase</keyword>
<dbReference type="Proteomes" id="UP001596548">
    <property type="component" value="Unassembled WGS sequence"/>
</dbReference>
<feature type="domain" description="Glycoside hydrolase family 3 N-terminal" evidence="6">
    <location>
        <begin position="26"/>
        <end position="345"/>
    </location>
</feature>
<evidence type="ECO:0000256" key="1">
    <source>
        <dbReference type="ARBA" id="ARBA00001231"/>
    </source>
</evidence>
<comment type="caution">
    <text evidence="7">The sequence shown here is derived from an EMBL/GenBank/DDBJ whole genome shotgun (WGS) entry which is preliminary data.</text>
</comment>
<comment type="similarity">
    <text evidence="2">Belongs to the glycosyl hydrolase 3 family.</text>
</comment>
<organism evidence="7 8">
    <name type="scientific">Paractinoplanes rhizophilus</name>
    <dbReference type="NCBI Taxonomy" id="1416877"/>
    <lineage>
        <taxon>Bacteria</taxon>
        <taxon>Bacillati</taxon>
        <taxon>Actinomycetota</taxon>
        <taxon>Actinomycetes</taxon>
        <taxon>Micromonosporales</taxon>
        <taxon>Micromonosporaceae</taxon>
        <taxon>Paractinoplanes</taxon>
    </lineage>
</organism>
<dbReference type="EC" id="3.2.1.52" evidence="3"/>
<dbReference type="PANTHER" id="PTHR30480:SF13">
    <property type="entry name" value="BETA-HEXOSAMINIDASE"/>
    <property type="match status" value="1"/>
</dbReference>
<protein>
    <recommendedName>
        <fullName evidence="3">beta-N-acetylhexosaminidase</fullName>
        <ecNumber evidence="3">3.2.1.52</ecNumber>
    </recommendedName>
</protein>
<dbReference type="Gene3D" id="3.20.20.300">
    <property type="entry name" value="Glycoside hydrolase, family 3, N-terminal domain"/>
    <property type="match status" value="1"/>
</dbReference>
<dbReference type="SUPFAM" id="SSF51445">
    <property type="entry name" value="(Trans)glycosidases"/>
    <property type="match status" value="1"/>
</dbReference>
<sequence length="356" mass="36709">MATTSAAPPSSSPGADCVTRTLDGLTLAQRAGQLLMVGTSVNAPSGLGDTVRRYELGGVFLHGRSTKRAAELRADIAGLQKRSELPLLISLDQEGGNVQTLKGADFPLLPSAQKLGAGALPALRNTTRDSAHRLDGIGVNVNLAPVADTVPASLGVGNPPIGYWHRQYGSDPARVAADIRTVVPASQDAGVLTVLKHFPGLGRVRANTDTSTKAVDPTATANDPYLEPFKAGIQAGSASVMMSSAKYPRLDPGAIAAFSRPIVTGLLRERLGFDGLIMSDDLGAAVAVSGVPVGQRAVRFVAAGGDMVLTIRPSDAAPMAGALIERASRDAAFRARVSDGARHVLAAKERAGLLSC</sequence>
<proteinExistence type="inferred from homology"/>
<keyword evidence="8" id="KW-1185">Reference proteome</keyword>
<evidence type="ECO:0000313" key="8">
    <source>
        <dbReference type="Proteomes" id="UP001596548"/>
    </source>
</evidence>
<evidence type="ECO:0000256" key="5">
    <source>
        <dbReference type="ARBA" id="ARBA00023295"/>
    </source>
</evidence>
<name>A0ABW2I0M9_9ACTN</name>
<accession>A0ABW2I0M9</accession>
<evidence type="ECO:0000256" key="2">
    <source>
        <dbReference type="ARBA" id="ARBA00005336"/>
    </source>
</evidence>
<dbReference type="GO" id="GO:0016787">
    <property type="term" value="F:hydrolase activity"/>
    <property type="evidence" value="ECO:0007669"/>
    <property type="project" value="UniProtKB-KW"/>
</dbReference>
<keyword evidence="4 7" id="KW-0378">Hydrolase</keyword>
<dbReference type="RefSeq" id="WP_378975049.1">
    <property type="nucleotide sequence ID" value="NZ_JBHTBJ010000031.1"/>
</dbReference>
<evidence type="ECO:0000259" key="6">
    <source>
        <dbReference type="Pfam" id="PF00933"/>
    </source>
</evidence>
<dbReference type="InterPro" id="IPR019800">
    <property type="entry name" value="Glyco_hydro_3_AS"/>
</dbReference>
<evidence type="ECO:0000256" key="4">
    <source>
        <dbReference type="ARBA" id="ARBA00022801"/>
    </source>
</evidence>
<dbReference type="InterPro" id="IPR036962">
    <property type="entry name" value="Glyco_hydro_3_N_sf"/>
</dbReference>
<evidence type="ECO:0000256" key="3">
    <source>
        <dbReference type="ARBA" id="ARBA00012663"/>
    </source>
</evidence>
<evidence type="ECO:0000313" key="7">
    <source>
        <dbReference type="EMBL" id="MFC7278323.1"/>
    </source>
</evidence>
<comment type="catalytic activity">
    <reaction evidence="1">
        <text>Hydrolysis of terminal non-reducing N-acetyl-D-hexosamine residues in N-acetyl-beta-D-hexosaminides.</text>
        <dbReference type="EC" id="3.2.1.52"/>
    </reaction>
</comment>
<gene>
    <name evidence="7" type="ORF">ACFQS1_30440</name>
</gene>
<dbReference type="Pfam" id="PF00933">
    <property type="entry name" value="Glyco_hydro_3"/>
    <property type="match status" value="1"/>
</dbReference>
<dbReference type="InterPro" id="IPR017853">
    <property type="entry name" value="GH"/>
</dbReference>